<dbReference type="PROSITE" id="PS51462">
    <property type="entry name" value="NUDIX"/>
    <property type="match status" value="1"/>
</dbReference>
<dbReference type="AlphaFoldDB" id="A0A6I2GDH4"/>
<feature type="domain" description="Nudix hydrolase" evidence="3">
    <location>
        <begin position="65"/>
        <end position="193"/>
    </location>
</feature>
<dbReference type="Proteomes" id="UP000430975">
    <property type="component" value="Unassembled WGS sequence"/>
</dbReference>
<dbReference type="Pfam" id="PF00293">
    <property type="entry name" value="NUDIX"/>
    <property type="match status" value="1"/>
</dbReference>
<comment type="caution">
    <text evidence="4">The sequence shown here is derived from an EMBL/GenBank/DDBJ whole genome shotgun (WGS) entry which is preliminary data.</text>
</comment>
<dbReference type="InterPro" id="IPR015797">
    <property type="entry name" value="NUDIX_hydrolase-like_dom_sf"/>
</dbReference>
<dbReference type="PANTHER" id="PTHR43046:SF16">
    <property type="entry name" value="ADP-RIBOSE PYROPHOSPHATASE YJHB-RELATED"/>
    <property type="match status" value="1"/>
</dbReference>
<evidence type="ECO:0000313" key="5">
    <source>
        <dbReference type="Proteomes" id="UP000430975"/>
    </source>
</evidence>
<organism evidence="4 5">
    <name type="scientific">Fundicoccus ignavus</name>
    <dbReference type="NCBI Taxonomy" id="2664442"/>
    <lineage>
        <taxon>Bacteria</taxon>
        <taxon>Bacillati</taxon>
        <taxon>Bacillota</taxon>
        <taxon>Bacilli</taxon>
        <taxon>Lactobacillales</taxon>
        <taxon>Aerococcaceae</taxon>
        <taxon>Fundicoccus</taxon>
    </lineage>
</organism>
<dbReference type="SUPFAM" id="SSF55811">
    <property type="entry name" value="Nudix"/>
    <property type="match status" value="1"/>
</dbReference>
<evidence type="ECO:0000256" key="1">
    <source>
        <dbReference type="ARBA" id="ARBA00001946"/>
    </source>
</evidence>
<keyword evidence="5" id="KW-1185">Reference proteome</keyword>
<protein>
    <submittedName>
        <fullName evidence="4">NUDIX domain-containing protein</fullName>
    </submittedName>
</protein>
<evidence type="ECO:0000313" key="4">
    <source>
        <dbReference type="EMBL" id="MRI85870.1"/>
    </source>
</evidence>
<dbReference type="EMBL" id="WJQS01000007">
    <property type="protein sequence ID" value="MRI85870.1"/>
    <property type="molecule type" value="Genomic_DNA"/>
</dbReference>
<dbReference type="PANTHER" id="PTHR43046">
    <property type="entry name" value="GDP-MANNOSE MANNOSYL HYDROLASE"/>
    <property type="match status" value="1"/>
</dbReference>
<dbReference type="Pfam" id="PF12535">
    <property type="entry name" value="Nudix_N"/>
    <property type="match status" value="1"/>
</dbReference>
<dbReference type="CDD" id="cd04672">
    <property type="entry name" value="NUDIX_CDP-Chase_like"/>
    <property type="match status" value="1"/>
</dbReference>
<dbReference type="RefSeq" id="WP_153863721.1">
    <property type="nucleotide sequence ID" value="NZ_WJQS01000007.1"/>
</dbReference>
<name>A0A6I2GDH4_9LACT</name>
<dbReference type="Gene3D" id="6.10.250.1120">
    <property type="match status" value="1"/>
</dbReference>
<accession>A0A6I2GDH4</accession>
<dbReference type="Gene3D" id="3.90.79.10">
    <property type="entry name" value="Nucleoside Triphosphate Pyrophosphohydrolase"/>
    <property type="match status" value="1"/>
</dbReference>
<dbReference type="GO" id="GO:0016787">
    <property type="term" value="F:hydrolase activity"/>
    <property type="evidence" value="ECO:0007669"/>
    <property type="project" value="UniProtKB-KW"/>
</dbReference>
<gene>
    <name evidence="4" type="ORF">GIY09_08325</name>
</gene>
<reference evidence="4 5" key="1">
    <citation type="submission" date="2019-11" db="EMBL/GenBank/DDBJ databases">
        <title>Characterisation of Fundicoccus ignavus gen. nov. sp. nov., a novel genus of the family Aerococcaceae isolated from bulk tank milk.</title>
        <authorList>
            <person name="Siebert A."/>
            <person name="Huptas C."/>
            <person name="Wenning M."/>
            <person name="Scherer S."/>
            <person name="Doll E.V."/>
        </authorList>
    </citation>
    <scope>NUCLEOTIDE SEQUENCE [LARGE SCALE GENOMIC DNA]</scope>
    <source>
        <strain evidence="4 5">WS4759</strain>
    </source>
</reference>
<sequence length="204" mass="23239">MAKWLKWAMELQAIAQAGLEYSKDVFDLERFEMIRELSLEIMEEYTDVEPEKLRELFANETGYATPKVDVRGIVFSEGKILLVKEKADGKWALPGGWGDIGYSPSEVAVKEVWEESGYVVEAKRLIAVIDKKFHPHPPSPYYIYKHFILCELVGGQATTGIETSDVQFFAEDALPPLSLGRNTESQIQLAFKYLHNPDEPVYFD</sequence>
<keyword evidence="2" id="KW-0378">Hydrolase</keyword>
<dbReference type="InterPro" id="IPR000086">
    <property type="entry name" value="NUDIX_hydrolase_dom"/>
</dbReference>
<comment type="cofactor">
    <cofactor evidence="1">
        <name>Mg(2+)</name>
        <dbReference type="ChEBI" id="CHEBI:18420"/>
    </cofactor>
</comment>
<proteinExistence type="predicted"/>
<evidence type="ECO:0000256" key="2">
    <source>
        <dbReference type="ARBA" id="ARBA00022801"/>
    </source>
</evidence>
<dbReference type="InterPro" id="IPR059176">
    <property type="entry name" value="UDP-X_N"/>
</dbReference>
<evidence type="ECO:0000259" key="3">
    <source>
        <dbReference type="PROSITE" id="PS51462"/>
    </source>
</evidence>